<dbReference type="Proteomes" id="UP000689195">
    <property type="component" value="Unassembled WGS sequence"/>
</dbReference>
<evidence type="ECO:0000313" key="2">
    <source>
        <dbReference type="EMBL" id="CAD8189973.1"/>
    </source>
</evidence>
<feature type="compositionally biased region" description="Polar residues" evidence="1">
    <location>
        <begin position="76"/>
        <end position="93"/>
    </location>
</feature>
<protein>
    <submittedName>
        <fullName evidence="2">Uncharacterized protein</fullName>
    </submittedName>
</protein>
<sequence length="421" mass="49831">MSLDNSKLQDQQEDIRSNDYLSEFQYKKNRPSQKDWSNRTNKPLNNNKLQEQIQSEFLSKPQSQKEAQIQHKKNDTIQLYPSQKTNSNRNSLAEQEKQEIQFQLNQIKKEQENQIQSQARKNSQLKIQPVFNINIQITKIYPRSSKSLDVAQNSYNRTEKELKQLKPIQQIQSNIFQSQSREIINRSSNNQTQISDFDKVNSVIYPSQSQLRTYEIRFGMQNDPKLQEKQDILSDIHEQLKQLTITSSSKKHSILEDALQLCLLLLPDLRGFDRHIISKQFYEKMKCVYQLERNYQAFVRRFYHLSIFSESWTTQNISKMCEIIMKNQQSTLQSYHIIYNIKDKTIEFPSQNSNKKIPEKPKAIQQIIQNQQKKRIVLSLTTKTLSQYVNLSAKEIDEDIQEFDDELQFVEMILKLIPLAL</sequence>
<proteinExistence type="predicted"/>
<dbReference type="EMBL" id="CAJJDO010000095">
    <property type="protein sequence ID" value="CAD8189973.1"/>
    <property type="molecule type" value="Genomic_DNA"/>
</dbReference>
<gene>
    <name evidence="2" type="ORF">PPENT_87.1.T0950068</name>
</gene>
<organism evidence="2 3">
    <name type="scientific">Paramecium pentaurelia</name>
    <dbReference type="NCBI Taxonomy" id="43138"/>
    <lineage>
        <taxon>Eukaryota</taxon>
        <taxon>Sar</taxon>
        <taxon>Alveolata</taxon>
        <taxon>Ciliophora</taxon>
        <taxon>Intramacronucleata</taxon>
        <taxon>Oligohymenophorea</taxon>
        <taxon>Peniculida</taxon>
        <taxon>Parameciidae</taxon>
        <taxon>Paramecium</taxon>
    </lineage>
</organism>
<accession>A0A8S1WKA9</accession>
<name>A0A8S1WKA9_9CILI</name>
<comment type="caution">
    <text evidence="2">The sequence shown here is derived from an EMBL/GenBank/DDBJ whole genome shotgun (WGS) entry which is preliminary data.</text>
</comment>
<feature type="compositionally biased region" description="Polar residues" evidence="1">
    <location>
        <begin position="38"/>
        <end position="67"/>
    </location>
</feature>
<reference evidence="2" key="1">
    <citation type="submission" date="2021-01" db="EMBL/GenBank/DDBJ databases">
        <authorList>
            <consortium name="Genoscope - CEA"/>
            <person name="William W."/>
        </authorList>
    </citation>
    <scope>NUCLEOTIDE SEQUENCE</scope>
</reference>
<keyword evidence="3" id="KW-1185">Reference proteome</keyword>
<evidence type="ECO:0000256" key="1">
    <source>
        <dbReference type="SAM" id="MobiDB-lite"/>
    </source>
</evidence>
<evidence type="ECO:0000313" key="3">
    <source>
        <dbReference type="Proteomes" id="UP000689195"/>
    </source>
</evidence>
<dbReference type="AlphaFoldDB" id="A0A8S1WKA9"/>
<dbReference type="OrthoDB" id="308781at2759"/>
<feature type="region of interest" description="Disordered" evidence="1">
    <location>
        <begin position="1"/>
        <end position="96"/>
    </location>
</feature>